<accession>A0AA38ILJ0</accession>
<dbReference type="EMBL" id="JALNTZ010000003">
    <property type="protein sequence ID" value="KAJ3659387.1"/>
    <property type="molecule type" value="Genomic_DNA"/>
</dbReference>
<proteinExistence type="predicted"/>
<keyword evidence="2" id="KW-1185">Reference proteome</keyword>
<gene>
    <name evidence="1" type="ORF">Zmor_011077</name>
</gene>
<organism evidence="1 2">
    <name type="scientific">Zophobas morio</name>
    <dbReference type="NCBI Taxonomy" id="2755281"/>
    <lineage>
        <taxon>Eukaryota</taxon>
        <taxon>Metazoa</taxon>
        <taxon>Ecdysozoa</taxon>
        <taxon>Arthropoda</taxon>
        <taxon>Hexapoda</taxon>
        <taxon>Insecta</taxon>
        <taxon>Pterygota</taxon>
        <taxon>Neoptera</taxon>
        <taxon>Endopterygota</taxon>
        <taxon>Coleoptera</taxon>
        <taxon>Polyphaga</taxon>
        <taxon>Cucujiformia</taxon>
        <taxon>Tenebrionidae</taxon>
        <taxon>Zophobas</taxon>
    </lineage>
</organism>
<comment type="caution">
    <text evidence="1">The sequence shown here is derived from an EMBL/GenBank/DDBJ whole genome shotgun (WGS) entry which is preliminary data.</text>
</comment>
<name>A0AA38ILJ0_9CUCU</name>
<reference evidence="1" key="1">
    <citation type="journal article" date="2023" name="G3 (Bethesda)">
        <title>Whole genome assemblies of Zophobas morio and Tenebrio molitor.</title>
        <authorList>
            <person name="Kaur S."/>
            <person name="Stinson S.A."/>
            <person name="diCenzo G.C."/>
        </authorList>
    </citation>
    <scope>NUCLEOTIDE SEQUENCE</scope>
    <source>
        <strain evidence="1">QUZm001</strain>
    </source>
</reference>
<protein>
    <submittedName>
        <fullName evidence="1">Uncharacterized protein</fullName>
    </submittedName>
</protein>
<dbReference type="AlphaFoldDB" id="A0AA38ILJ0"/>
<dbReference type="Proteomes" id="UP001168821">
    <property type="component" value="Unassembled WGS sequence"/>
</dbReference>
<evidence type="ECO:0000313" key="1">
    <source>
        <dbReference type="EMBL" id="KAJ3659387.1"/>
    </source>
</evidence>
<evidence type="ECO:0000313" key="2">
    <source>
        <dbReference type="Proteomes" id="UP001168821"/>
    </source>
</evidence>
<sequence>MEKCFKKTGFSKVSVWEDEHEIPLIFLKEQVDPIDKDHNELKLQFQEWTEQMMPGTEVALEDYLELDEDVSTSEFLTGEDILESYLPKENTGLNDDEECESKEVTPPSKKCVETALDTLRLYLHFSDQTTSDVYTSLNKIQALFERCDGKVQILHQTQISDYFQNA</sequence>